<name>A0ABW4AQU4_9ACTN</name>
<evidence type="ECO:0000313" key="3">
    <source>
        <dbReference type="Proteomes" id="UP001597183"/>
    </source>
</evidence>
<dbReference type="InterPro" id="IPR033434">
    <property type="entry name" value="MucB/RseB_N"/>
</dbReference>
<feature type="domain" description="MucB/RseB N-terminal" evidence="1">
    <location>
        <begin position="159"/>
        <end position="229"/>
    </location>
</feature>
<protein>
    <submittedName>
        <fullName evidence="2">Outer membrane lipoprotein carrier protein LolA</fullName>
    </submittedName>
</protein>
<dbReference type="Proteomes" id="UP001597183">
    <property type="component" value="Unassembled WGS sequence"/>
</dbReference>
<dbReference type="SUPFAM" id="SSF89392">
    <property type="entry name" value="Prokaryotic lipoproteins and lipoprotein localization factors"/>
    <property type="match status" value="1"/>
</dbReference>
<proteinExistence type="predicted"/>
<sequence length="393" mass="40062">MSALRSRPALRWLVPSAAAVLVIGGGAAAGTIVANADPALPDRSAAQLLVDLQSADPSGFSGTVVQSADLGLPGIAGLLGNVSGGSGNLTSLIAGSNTARLWYAGEEKMRFSLLGTNSQTDVIRNGSDVWIWDSKENSGTHLKVPAGAATAEAAPSSSLTPQQAADAALAAIDDSTKVETTGAAEVAGRDAYELVISPRDTESLVGQVRLAIDAKEHIPLRVDVYAKNTTKPAIRVAFEQINFAVPDDQQFAFNPPAGAKISEENIPEDALKDGGQEAHKKAAEAEKAAAEAAAEKGDFKVVGEGWTSIAVAKGPTAKELGELTGKAGEQGAEAADASKLAEDFLGTLQPVSGAWGSGKLLSGSLFTVLLTDDGRVLAGAVTPEALYKAAAAK</sequence>
<dbReference type="PANTHER" id="PTHR37507">
    <property type="entry name" value="SPORULATION PROTEIN YDCC"/>
    <property type="match status" value="1"/>
</dbReference>
<gene>
    <name evidence="2" type="ORF">ACFQ5G_48190</name>
</gene>
<dbReference type="Pfam" id="PF03888">
    <property type="entry name" value="MucB_RseB"/>
    <property type="match status" value="1"/>
</dbReference>
<keyword evidence="3" id="KW-1185">Reference proteome</keyword>
<comment type="caution">
    <text evidence="2">The sequence shown here is derived from an EMBL/GenBank/DDBJ whole genome shotgun (WGS) entry which is preliminary data.</text>
</comment>
<accession>A0ABW4AQU4</accession>
<dbReference type="EMBL" id="JBHTMK010000064">
    <property type="protein sequence ID" value="MFD1373159.1"/>
    <property type="molecule type" value="Genomic_DNA"/>
</dbReference>
<evidence type="ECO:0000313" key="2">
    <source>
        <dbReference type="EMBL" id="MFD1373159.1"/>
    </source>
</evidence>
<dbReference type="PANTHER" id="PTHR37507:SF2">
    <property type="entry name" value="SPORULATION PROTEIN YDCC"/>
    <property type="match status" value="1"/>
</dbReference>
<evidence type="ECO:0000259" key="1">
    <source>
        <dbReference type="Pfam" id="PF03888"/>
    </source>
</evidence>
<dbReference type="InterPro" id="IPR052944">
    <property type="entry name" value="Sporulation_related"/>
</dbReference>
<keyword evidence="2" id="KW-0449">Lipoprotein</keyword>
<dbReference type="Gene3D" id="2.50.20.10">
    <property type="entry name" value="Lipoprotein localisation LolA/LolB/LppX"/>
    <property type="match status" value="1"/>
</dbReference>
<dbReference type="InterPro" id="IPR029046">
    <property type="entry name" value="LolA/LolB/LppX"/>
</dbReference>
<organism evidence="2 3">
    <name type="scientific">Actinoplanes sichuanensis</name>
    <dbReference type="NCBI Taxonomy" id="512349"/>
    <lineage>
        <taxon>Bacteria</taxon>
        <taxon>Bacillati</taxon>
        <taxon>Actinomycetota</taxon>
        <taxon>Actinomycetes</taxon>
        <taxon>Micromonosporales</taxon>
        <taxon>Micromonosporaceae</taxon>
        <taxon>Actinoplanes</taxon>
    </lineage>
</organism>
<dbReference type="RefSeq" id="WP_317796900.1">
    <property type="nucleotide sequence ID" value="NZ_AP028461.1"/>
</dbReference>
<reference evidence="3" key="1">
    <citation type="journal article" date="2019" name="Int. J. Syst. Evol. Microbiol.">
        <title>The Global Catalogue of Microorganisms (GCM) 10K type strain sequencing project: providing services to taxonomists for standard genome sequencing and annotation.</title>
        <authorList>
            <consortium name="The Broad Institute Genomics Platform"/>
            <consortium name="The Broad Institute Genome Sequencing Center for Infectious Disease"/>
            <person name="Wu L."/>
            <person name="Ma J."/>
        </authorList>
    </citation>
    <scope>NUCLEOTIDE SEQUENCE [LARGE SCALE GENOMIC DNA]</scope>
    <source>
        <strain evidence="3">CCM 7526</strain>
    </source>
</reference>